<dbReference type="GO" id="GO:0000287">
    <property type="term" value="F:magnesium ion binding"/>
    <property type="evidence" value="ECO:0007669"/>
    <property type="project" value="UniProtKB-UniRule"/>
</dbReference>
<sequence length="330" mass="36341">MTPLYDEDADPSFIEDKTVAVIGYGSQGEAQARNLHDSGVDVVVGLREGSSSRDDAREHGLDVAKTPKAVKRADVVQMLVPDTVQPAVYDEHVKPNLDEDDALMFSHGFNIHYSQIRPPEYVDVLMVAPKSPGDLVRQTYERGDGVPGLLAVEQDHTGDARDLGLAYAHAIGCTRSGVIETTFREETETDLFGEQAILCGGTSALIKASFETLVDAGYSPEMAYFECANELKLIVDLIFEGGLSGMRDNISDTAEYGDLTRGPRVIDDDVRDNLDEVLEEVQNGEFAREWINENQAGRPSYNQLKERDEEHLIEDVGGELRSLMTSVQED</sequence>
<dbReference type="InterPro" id="IPR008927">
    <property type="entry name" value="6-PGluconate_DH-like_C_sf"/>
</dbReference>
<dbReference type="HAMAP" id="MF_00435">
    <property type="entry name" value="IlvC"/>
    <property type="match status" value="1"/>
</dbReference>
<feature type="binding site" evidence="11">
    <location>
        <position position="50"/>
    </location>
    <ligand>
        <name>NADP(+)</name>
        <dbReference type="ChEBI" id="CHEBI:58349"/>
    </ligand>
</feature>
<keyword evidence="11" id="KW-0521">NADP</keyword>
<comment type="caution">
    <text evidence="15">The sequence shown here is derived from an EMBL/GenBank/DDBJ whole genome shotgun (WGS) entry which is preliminary data.</text>
</comment>
<feature type="binding site" evidence="11 12">
    <location>
        <position position="194"/>
    </location>
    <ligand>
        <name>Mg(2+)</name>
        <dbReference type="ChEBI" id="CHEBI:18420"/>
        <label>1</label>
    </ligand>
</feature>
<evidence type="ECO:0000256" key="12">
    <source>
        <dbReference type="PROSITE-ProRule" id="PRU01198"/>
    </source>
</evidence>
<evidence type="ECO:0000313" key="15">
    <source>
        <dbReference type="EMBL" id="MCX2819614.1"/>
    </source>
</evidence>
<comment type="caution">
    <text evidence="11">Lacks conserved residue(s) required for the propagation of feature annotation.</text>
</comment>
<keyword evidence="5 11" id="KW-0479">Metal-binding</keyword>
<dbReference type="GO" id="GO:0050661">
    <property type="term" value="F:NADP binding"/>
    <property type="evidence" value="ECO:0007669"/>
    <property type="project" value="InterPro"/>
</dbReference>
<dbReference type="InterPro" id="IPR013023">
    <property type="entry name" value="KARI"/>
</dbReference>
<reference evidence="15" key="1">
    <citation type="submission" date="2022-09" db="EMBL/GenBank/DDBJ databases">
        <title>Haloadaptaus new haloarchaeum isolated from saline soil.</title>
        <authorList>
            <person name="Duran-Viseras A."/>
            <person name="Sanchez-Porro C."/>
            <person name="Ventosa A."/>
        </authorList>
    </citation>
    <scope>NUCLEOTIDE SEQUENCE</scope>
    <source>
        <strain evidence="15">F3-133</strain>
    </source>
</reference>
<protein>
    <recommendedName>
        <fullName evidence="11">Ketol-acid reductoisomerase (NADP(+))</fullName>
        <shortName evidence="11">KARI</shortName>
        <ecNumber evidence="11">1.1.1.86</ecNumber>
    </recommendedName>
    <alternativeName>
        <fullName evidence="11">Acetohydroxy-acid isomeroreductase</fullName>
        <shortName evidence="11">AHIR</shortName>
    </alternativeName>
    <alternativeName>
        <fullName evidence="11">Alpha-keto-beta-hydroxylacyl reductoisomerase</fullName>
    </alternativeName>
</protein>
<feature type="binding site" evidence="11">
    <location>
        <begin position="24"/>
        <end position="27"/>
    </location>
    <ligand>
        <name>NADP(+)</name>
        <dbReference type="ChEBI" id="CHEBI:58349"/>
    </ligand>
</feature>
<evidence type="ECO:0000256" key="3">
    <source>
        <dbReference type="ARBA" id="ARBA00010318"/>
    </source>
</evidence>
<feature type="binding site" evidence="11 12">
    <location>
        <position position="251"/>
    </location>
    <ligand>
        <name>substrate</name>
    </ligand>
</feature>
<feature type="binding site" evidence="11 12">
    <location>
        <position position="226"/>
    </location>
    <ligand>
        <name>Mg(2+)</name>
        <dbReference type="ChEBI" id="CHEBI:18420"/>
        <label>2</label>
    </ligand>
</feature>
<dbReference type="NCBIfam" id="NF009940">
    <property type="entry name" value="PRK13403.1"/>
    <property type="match status" value="1"/>
</dbReference>
<feature type="active site" evidence="11">
    <location>
        <position position="107"/>
    </location>
</feature>
<dbReference type="Pfam" id="PF07991">
    <property type="entry name" value="KARI_N"/>
    <property type="match status" value="1"/>
</dbReference>
<comment type="pathway">
    <text evidence="2 11">Amino-acid biosynthesis; L-isoleucine biosynthesis; L-isoleucine from 2-oxobutanoate: step 2/4.</text>
</comment>
<dbReference type="AlphaFoldDB" id="A0A9Q4C625"/>
<proteinExistence type="inferred from homology"/>
<dbReference type="PANTHER" id="PTHR21371">
    <property type="entry name" value="KETOL-ACID REDUCTOISOMERASE, MITOCHONDRIAL"/>
    <property type="match status" value="1"/>
</dbReference>
<dbReference type="FunFam" id="3.40.50.720:FF:000023">
    <property type="entry name" value="Ketol-acid reductoisomerase (NADP(+))"/>
    <property type="match status" value="1"/>
</dbReference>
<name>A0A9Q4C625_9EURY</name>
<dbReference type="InterPro" id="IPR036291">
    <property type="entry name" value="NAD(P)-bd_dom_sf"/>
</dbReference>
<evidence type="ECO:0000256" key="1">
    <source>
        <dbReference type="ARBA" id="ARBA00004864"/>
    </source>
</evidence>
<dbReference type="PIRSF" id="PIRSF000116">
    <property type="entry name" value="IlvC_gammaproteo"/>
    <property type="match status" value="1"/>
</dbReference>
<feature type="binding site" evidence="11 12">
    <location>
        <position position="190"/>
    </location>
    <ligand>
        <name>Mg(2+)</name>
        <dbReference type="ChEBI" id="CHEBI:18420"/>
        <label>2</label>
    </ligand>
</feature>
<evidence type="ECO:0000256" key="7">
    <source>
        <dbReference type="ARBA" id="ARBA00023002"/>
    </source>
</evidence>
<comment type="cofactor">
    <cofactor evidence="11">
        <name>Mg(2+)</name>
        <dbReference type="ChEBI" id="CHEBI:18420"/>
    </cofactor>
    <text evidence="11">Binds 2 magnesium ions per subunit.</text>
</comment>
<evidence type="ECO:0000256" key="10">
    <source>
        <dbReference type="ARBA" id="ARBA00052344"/>
    </source>
</evidence>
<feature type="domain" description="KARI N-terminal Rossmann" evidence="13">
    <location>
        <begin position="1"/>
        <end position="181"/>
    </location>
</feature>
<comment type="catalytic activity">
    <reaction evidence="11">
        <text>(2R)-2,3-dihydroxy-3-methylbutanoate + NADP(+) = (2S)-2-acetolactate + NADPH + H(+)</text>
        <dbReference type="Rhea" id="RHEA:22068"/>
        <dbReference type="ChEBI" id="CHEBI:15378"/>
        <dbReference type="ChEBI" id="CHEBI:49072"/>
        <dbReference type="ChEBI" id="CHEBI:57783"/>
        <dbReference type="ChEBI" id="CHEBI:58349"/>
        <dbReference type="ChEBI" id="CHEBI:58476"/>
        <dbReference type="EC" id="1.1.1.86"/>
    </reaction>
</comment>
<evidence type="ECO:0000256" key="2">
    <source>
        <dbReference type="ARBA" id="ARBA00004885"/>
    </source>
</evidence>
<evidence type="ECO:0000256" key="11">
    <source>
        <dbReference type="HAMAP-Rule" id="MF_00435"/>
    </source>
</evidence>
<evidence type="ECO:0000256" key="9">
    <source>
        <dbReference type="ARBA" id="ARBA00050504"/>
    </source>
</evidence>
<accession>A0A9Q4C625</accession>
<comment type="catalytic activity">
    <reaction evidence="10">
        <text>(2R)-2,3-dihydroxy-3-methylbutanoate + NADP(+) = (2S)-2-acetolactate + NADPH + H(+)</text>
        <dbReference type="Rhea" id="RHEA:22068"/>
        <dbReference type="ChEBI" id="CHEBI:15378"/>
        <dbReference type="ChEBI" id="CHEBI:49072"/>
        <dbReference type="ChEBI" id="CHEBI:57783"/>
        <dbReference type="ChEBI" id="CHEBI:58349"/>
        <dbReference type="ChEBI" id="CHEBI:58476"/>
        <dbReference type="EC" id="1.1.1.383"/>
    </reaction>
</comment>
<keyword evidence="6 11" id="KW-0460">Magnesium</keyword>
<dbReference type="SUPFAM" id="SSF48179">
    <property type="entry name" value="6-phosphogluconate dehydrogenase C-terminal domain-like"/>
    <property type="match status" value="1"/>
</dbReference>
<evidence type="ECO:0000313" key="16">
    <source>
        <dbReference type="Proteomes" id="UP001149411"/>
    </source>
</evidence>
<dbReference type="GO" id="GO:0009099">
    <property type="term" value="P:L-valine biosynthetic process"/>
    <property type="evidence" value="ECO:0007669"/>
    <property type="project" value="UniProtKB-UniRule"/>
</dbReference>
<feature type="binding site" evidence="11">
    <location>
        <position position="52"/>
    </location>
    <ligand>
        <name>NADP(+)</name>
        <dbReference type="ChEBI" id="CHEBI:58349"/>
    </ligand>
</feature>
<feature type="binding site" evidence="11 12">
    <location>
        <position position="190"/>
    </location>
    <ligand>
        <name>Mg(2+)</name>
        <dbReference type="ChEBI" id="CHEBI:18420"/>
        <label>1</label>
    </ligand>
</feature>
<dbReference type="GO" id="GO:0009097">
    <property type="term" value="P:isoleucine biosynthetic process"/>
    <property type="evidence" value="ECO:0007669"/>
    <property type="project" value="UniProtKB-UniRule"/>
</dbReference>
<dbReference type="InterPro" id="IPR014359">
    <property type="entry name" value="KARI_prok"/>
</dbReference>
<dbReference type="Proteomes" id="UP001149411">
    <property type="component" value="Unassembled WGS sequence"/>
</dbReference>
<keyword evidence="8 11" id="KW-0100">Branched-chain amino acid biosynthesis</keyword>
<keyword evidence="4 11" id="KW-0028">Amino-acid biosynthesis</keyword>
<evidence type="ECO:0000259" key="13">
    <source>
        <dbReference type="PROSITE" id="PS51850"/>
    </source>
</evidence>
<evidence type="ECO:0000256" key="5">
    <source>
        <dbReference type="ARBA" id="ARBA00022723"/>
    </source>
</evidence>
<dbReference type="SUPFAM" id="SSF51735">
    <property type="entry name" value="NAD(P)-binding Rossmann-fold domains"/>
    <property type="match status" value="1"/>
</dbReference>
<dbReference type="PROSITE" id="PS51851">
    <property type="entry name" value="KARI_C"/>
    <property type="match status" value="1"/>
</dbReference>
<feature type="binding site" evidence="11">
    <location>
        <position position="133"/>
    </location>
    <ligand>
        <name>NADP(+)</name>
        <dbReference type="ChEBI" id="CHEBI:58349"/>
    </ligand>
</feature>
<keyword evidence="7 11" id="KW-0560">Oxidoreductase</keyword>
<dbReference type="Gene3D" id="6.10.240.10">
    <property type="match status" value="1"/>
</dbReference>
<evidence type="ECO:0000256" key="8">
    <source>
        <dbReference type="ARBA" id="ARBA00023304"/>
    </source>
</evidence>
<dbReference type="EC" id="1.1.1.86" evidence="11"/>
<feature type="binding site" evidence="11">
    <location>
        <position position="47"/>
    </location>
    <ligand>
        <name>NADP(+)</name>
        <dbReference type="ChEBI" id="CHEBI:58349"/>
    </ligand>
</feature>
<evidence type="ECO:0000259" key="14">
    <source>
        <dbReference type="PROSITE" id="PS51851"/>
    </source>
</evidence>
<comment type="pathway">
    <text evidence="1 11">Amino-acid biosynthesis; L-valine biosynthesis; L-valine from pyruvate: step 2/4.</text>
</comment>
<feature type="domain" description="KARI C-terminal knotted" evidence="14">
    <location>
        <begin position="182"/>
        <end position="327"/>
    </location>
</feature>
<comment type="similarity">
    <text evidence="3 11 12">Belongs to the ketol-acid reductoisomerase family.</text>
</comment>
<dbReference type="EMBL" id="RKLV01000010">
    <property type="protein sequence ID" value="MCX2819614.1"/>
    <property type="molecule type" value="Genomic_DNA"/>
</dbReference>
<dbReference type="InterPro" id="IPR000506">
    <property type="entry name" value="KARI_C"/>
</dbReference>
<dbReference type="PROSITE" id="PS51850">
    <property type="entry name" value="KARI_N"/>
    <property type="match status" value="1"/>
</dbReference>
<evidence type="ECO:0000256" key="4">
    <source>
        <dbReference type="ARBA" id="ARBA00022605"/>
    </source>
</evidence>
<gene>
    <name evidence="11 15" type="primary">ilvC</name>
    <name evidence="15" type="ORF">EGH25_09665</name>
</gene>
<dbReference type="NCBIfam" id="NF004017">
    <property type="entry name" value="PRK05479.1"/>
    <property type="match status" value="1"/>
</dbReference>
<dbReference type="NCBIfam" id="TIGR00465">
    <property type="entry name" value="ilvC"/>
    <property type="match status" value="1"/>
</dbReference>
<dbReference type="InterPro" id="IPR013116">
    <property type="entry name" value="KARI_N"/>
</dbReference>
<keyword evidence="16" id="KW-1185">Reference proteome</keyword>
<feature type="binding site" evidence="11 12">
    <location>
        <position position="230"/>
    </location>
    <ligand>
        <name>Mg(2+)</name>
        <dbReference type="ChEBI" id="CHEBI:18420"/>
        <label>2</label>
    </ligand>
</feature>
<organism evidence="15 16">
    <name type="scientific">Halorutilus salinus</name>
    <dbReference type="NCBI Taxonomy" id="2487751"/>
    <lineage>
        <taxon>Archaea</taxon>
        <taxon>Methanobacteriati</taxon>
        <taxon>Methanobacteriota</taxon>
        <taxon>Stenosarchaea group</taxon>
        <taxon>Halobacteria</taxon>
        <taxon>Halorutilales</taxon>
        <taxon>Halorutilaceae</taxon>
        <taxon>Halorutilus</taxon>
    </lineage>
</organism>
<dbReference type="Pfam" id="PF01450">
    <property type="entry name" value="KARI_C"/>
    <property type="match status" value="1"/>
</dbReference>
<dbReference type="GO" id="GO:0004455">
    <property type="term" value="F:ketol-acid reductoisomerase activity"/>
    <property type="evidence" value="ECO:0007669"/>
    <property type="project" value="UniProtKB-UniRule"/>
</dbReference>
<evidence type="ECO:0000256" key="6">
    <source>
        <dbReference type="ARBA" id="ARBA00022842"/>
    </source>
</evidence>
<dbReference type="Gene3D" id="3.40.50.720">
    <property type="entry name" value="NAD(P)-binding Rossmann-like Domain"/>
    <property type="match status" value="1"/>
</dbReference>
<dbReference type="PANTHER" id="PTHR21371:SF1">
    <property type="entry name" value="KETOL-ACID REDUCTOISOMERASE, MITOCHONDRIAL"/>
    <property type="match status" value="1"/>
</dbReference>
<comment type="function">
    <text evidence="11">Involved in the biosynthesis of branched-chain amino acids (BCAA). Catalyzes an alkyl-migration followed by a ketol-acid reduction of (S)-2-acetolactate (S2AL) to yield (R)-2,3-dihydroxy-isovalerate. In the isomerase reaction, S2AL is rearranged via a Mg-dependent methyl migration to produce 3-hydroxy-3-methyl-2-ketobutyrate (HMKB). In the reductase reaction, this 2-ketoacid undergoes a metal-dependent reduction by NADPH to yield (R)-2,3-dihydroxy-isovalerate.</text>
</comment>
<comment type="catalytic activity">
    <reaction evidence="9">
        <text>(2R)-2,3-dihydroxy-3-methylbutanoate + NAD(+) = (2S)-2-acetolactate + NADH + H(+)</text>
        <dbReference type="Rhea" id="RHEA:30627"/>
        <dbReference type="ChEBI" id="CHEBI:15378"/>
        <dbReference type="ChEBI" id="CHEBI:49072"/>
        <dbReference type="ChEBI" id="CHEBI:57540"/>
        <dbReference type="ChEBI" id="CHEBI:57945"/>
        <dbReference type="ChEBI" id="CHEBI:58476"/>
        <dbReference type="EC" id="1.1.1.383"/>
    </reaction>
</comment>
<comment type="catalytic activity">
    <reaction evidence="11">
        <text>(2R,3R)-2,3-dihydroxy-3-methylpentanoate + NADP(+) = (S)-2-ethyl-2-hydroxy-3-oxobutanoate + NADPH + H(+)</text>
        <dbReference type="Rhea" id="RHEA:13493"/>
        <dbReference type="ChEBI" id="CHEBI:15378"/>
        <dbReference type="ChEBI" id="CHEBI:49256"/>
        <dbReference type="ChEBI" id="CHEBI:49258"/>
        <dbReference type="ChEBI" id="CHEBI:57783"/>
        <dbReference type="ChEBI" id="CHEBI:58349"/>
        <dbReference type="EC" id="1.1.1.86"/>
    </reaction>
</comment>